<protein>
    <submittedName>
        <fullName evidence="1">Uncharacterized protein</fullName>
    </submittedName>
</protein>
<organism evidence="1 2">
    <name type="scientific">Pelotomaculum schinkii</name>
    <dbReference type="NCBI Taxonomy" id="78350"/>
    <lineage>
        <taxon>Bacteria</taxon>
        <taxon>Bacillati</taxon>
        <taxon>Bacillota</taxon>
        <taxon>Clostridia</taxon>
        <taxon>Eubacteriales</taxon>
        <taxon>Desulfotomaculaceae</taxon>
        <taxon>Pelotomaculum</taxon>
    </lineage>
</organism>
<keyword evidence="2" id="KW-1185">Reference proteome</keyword>
<sequence>MAPLPEHHRQDKCNTIYFRLGGIFYDEKKKDYRRWRR</sequence>
<dbReference type="EMBL" id="QFGA01000001">
    <property type="protein sequence ID" value="TEB06867.1"/>
    <property type="molecule type" value="Genomic_DNA"/>
</dbReference>
<evidence type="ECO:0000313" key="2">
    <source>
        <dbReference type="Proteomes" id="UP000298324"/>
    </source>
</evidence>
<evidence type="ECO:0000313" key="1">
    <source>
        <dbReference type="EMBL" id="TEB06867.1"/>
    </source>
</evidence>
<dbReference type="Proteomes" id="UP000298324">
    <property type="component" value="Unassembled WGS sequence"/>
</dbReference>
<proteinExistence type="predicted"/>
<accession>A0A4Y7REX2</accession>
<comment type="caution">
    <text evidence="1">The sequence shown here is derived from an EMBL/GenBank/DDBJ whole genome shotgun (WGS) entry which is preliminary data.</text>
</comment>
<name>A0A4Y7REX2_9FIRM</name>
<gene>
    <name evidence="1" type="ORF">Psch_00400</name>
</gene>
<reference evidence="1 2" key="1">
    <citation type="journal article" date="2018" name="Environ. Microbiol.">
        <title>Novel energy conservation strategies and behaviour of Pelotomaculum schinkii driving syntrophic propionate catabolism.</title>
        <authorList>
            <person name="Hidalgo-Ahumada C.A.P."/>
            <person name="Nobu M.K."/>
            <person name="Narihiro T."/>
            <person name="Tamaki H."/>
            <person name="Liu W.T."/>
            <person name="Kamagata Y."/>
            <person name="Stams A.J.M."/>
            <person name="Imachi H."/>
            <person name="Sousa D.Z."/>
        </authorList>
    </citation>
    <scope>NUCLEOTIDE SEQUENCE [LARGE SCALE GENOMIC DNA]</scope>
    <source>
        <strain evidence="1 2">HH</strain>
    </source>
</reference>
<dbReference type="AlphaFoldDB" id="A0A4Y7REX2"/>